<dbReference type="GO" id="GO:0046872">
    <property type="term" value="F:metal ion binding"/>
    <property type="evidence" value="ECO:0007669"/>
    <property type="project" value="UniProtKB-KW"/>
</dbReference>
<dbReference type="InterPro" id="IPR037207">
    <property type="entry name" value="Nuop51_4Fe4S-bd_sf"/>
</dbReference>
<dbReference type="SUPFAM" id="SSF142019">
    <property type="entry name" value="Nqo1 FMN-binding domain-like"/>
    <property type="match status" value="1"/>
</dbReference>
<dbReference type="InterPro" id="IPR019575">
    <property type="entry name" value="Nuop51_4Fe4S-bd"/>
</dbReference>
<dbReference type="GO" id="GO:0010181">
    <property type="term" value="F:FMN binding"/>
    <property type="evidence" value="ECO:0007669"/>
    <property type="project" value="InterPro"/>
</dbReference>
<dbReference type="SUPFAM" id="SSF142984">
    <property type="entry name" value="Nqo1 middle domain-like"/>
    <property type="match status" value="1"/>
</dbReference>
<dbReference type="AlphaFoldDB" id="A0A2D2BVU5"/>
<proteinExistence type="inferred from homology"/>
<accession>A0A2D2BVU5</accession>
<dbReference type="SMART" id="SM00928">
    <property type="entry name" value="NADH_4Fe-4S"/>
    <property type="match status" value="1"/>
</dbReference>
<dbReference type="PANTHER" id="PTHR43578:SF3">
    <property type="entry name" value="NADH-QUINONE OXIDOREDUCTASE SUBUNIT F"/>
    <property type="match status" value="1"/>
</dbReference>
<reference evidence="9 10" key="1">
    <citation type="submission" date="2017-10" db="EMBL/GenBank/DDBJ databases">
        <title>Complete genome sequence of Paracoccus yeei TT13 isolated from human skin.</title>
        <authorList>
            <person name="Lee K."/>
            <person name="Lim J.Y."/>
            <person name="Hwang I."/>
        </authorList>
    </citation>
    <scope>NUCLEOTIDE SEQUENCE [LARGE SCALE GENOMIC DNA]</scope>
    <source>
        <strain evidence="9 10">TT13</strain>
    </source>
</reference>
<dbReference type="Proteomes" id="UP000229314">
    <property type="component" value="Chromosome"/>
</dbReference>
<evidence type="ECO:0000256" key="2">
    <source>
        <dbReference type="ARBA" id="ARBA00001966"/>
    </source>
</evidence>
<dbReference type="RefSeq" id="WP_099647866.1">
    <property type="nucleotide sequence ID" value="NZ_CAJGAB010000034.1"/>
</dbReference>
<dbReference type="InterPro" id="IPR001949">
    <property type="entry name" value="NADH-UbQ_OxRdtase_51kDa_CS"/>
</dbReference>
<evidence type="ECO:0000256" key="3">
    <source>
        <dbReference type="ARBA" id="ARBA00007523"/>
    </source>
</evidence>
<name>A0A2D2BVU5_9RHOB</name>
<dbReference type="Gene3D" id="1.20.1440.230">
    <property type="entry name" value="NADH-ubiquinone oxidoreductase 51kDa subunit, iron-sulphur binding domain"/>
    <property type="match status" value="1"/>
</dbReference>
<dbReference type="Gene3D" id="3.40.50.11540">
    <property type="entry name" value="NADH-ubiquinone oxidoreductase 51kDa subunit"/>
    <property type="match status" value="1"/>
</dbReference>
<keyword evidence="5" id="KW-0479">Metal-binding</keyword>
<sequence length="508" mass="53446">MRVWVPLDAAAKALGADEVAAALARDFTVTRNGTRGMIWLEPLVEVERDGVRHGYGPVEAGDVPGLVAALREGADHPLALGPVDDLPWMRAQQRLTFQRVGVIDPLSVEEYQAQGGLDGLRRAIGMGPEAIVAEVSESGLRGRGGAGFPTGIKWKTVAGALAPRKYIVCNADEGDSGSFADRMIMEGDPLVLVEGMAIAGIAVGAVQGYVYCRSEYPDSIRVLEAAIGKARQAGILGQSVLGSGHAFDMEVRVGAGAYVCGEETSLLNSLEGKRGTVRAKPPIPALEGFLGRPTVVNNLISLATVPWILAHGGAEYAKLGIGRSKGTIPIQLSGNVRHGGLFEAPFGMTLRQIIEEIGGGTASGRPVKAAQVGGPLGAYVPHWSFDVPFGYEELGAKDALLGHAGITVFDDSADMLKLARFAMEFCAVESCGKCTPCRIGSVRGVETIDRIASGDQDGIPILKDLCNTMKWGSLCALGGFAPFPVMSALTHFPDEFSGRSEPRKEAAE</sequence>
<dbReference type="FunFam" id="3.40.50.11540:FF:000001">
    <property type="entry name" value="NADH dehydrogenase [ubiquinone] flavoprotein 1, mitochondrial"/>
    <property type="match status" value="1"/>
</dbReference>
<protein>
    <submittedName>
        <fullName evidence="9">Formate dehydrogenase</fullName>
    </submittedName>
</protein>
<dbReference type="Gene3D" id="3.10.20.600">
    <property type="match status" value="1"/>
</dbReference>
<dbReference type="Pfam" id="PF10589">
    <property type="entry name" value="NADH_4Fe-4S"/>
    <property type="match status" value="1"/>
</dbReference>
<dbReference type="GO" id="GO:0051539">
    <property type="term" value="F:4 iron, 4 sulfur cluster binding"/>
    <property type="evidence" value="ECO:0007669"/>
    <property type="project" value="UniProtKB-KW"/>
</dbReference>
<dbReference type="CDD" id="cd03063">
    <property type="entry name" value="TRX_Fd_FDH_beta"/>
    <property type="match status" value="1"/>
</dbReference>
<dbReference type="Pfam" id="PF01512">
    <property type="entry name" value="Complex1_51K"/>
    <property type="match status" value="1"/>
</dbReference>
<comment type="cofactor">
    <cofactor evidence="1">
        <name>FMN</name>
        <dbReference type="ChEBI" id="CHEBI:58210"/>
    </cofactor>
</comment>
<evidence type="ECO:0000256" key="5">
    <source>
        <dbReference type="ARBA" id="ARBA00022723"/>
    </source>
</evidence>
<dbReference type="GeneID" id="78896071"/>
<evidence type="ECO:0000256" key="4">
    <source>
        <dbReference type="ARBA" id="ARBA00022485"/>
    </source>
</evidence>
<evidence type="ECO:0000256" key="7">
    <source>
        <dbReference type="ARBA" id="ARBA00023014"/>
    </source>
</evidence>
<dbReference type="InterPro" id="IPR011538">
    <property type="entry name" value="Nuo51_FMN-bd"/>
</dbReference>
<gene>
    <name evidence="9" type="ORF">PYTT13_00135</name>
</gene>
<dbReference type="InterPro" id="IPR037225">
    <property type="entry name" value="Nuo51_FMN-bd_sf"/>
</dbReference>
<dbReference type="PROSITE" id="PS00644">
    <property type="entry name" value="COMPLEX1_51K_1"/>
    <property type="match status" value="1"/>
</dbReference>
<keyword evidence="7" id="KW-0411">Iron-sulfur</keyword>
<keyword evidence="6" id="KW-0408">Iron</keyword>
<dbReference type="PANTHER" id="PTHR43578">
    <property type="entry name" value="NADH-QUINONE OXIDOREDUCTASE SUBUNIT F"/>
    <property type="match status" value="1"/>
</dbReference>
<evidence type="ECO:0000259" key="8">
    <source>
        <dbReference type="SMART" id="SM00928"/>
    </source>
</evidence>
<dbReference type="SUPFAM" id="SSF140490">
    <property type="entry name" value="Nqo1C-terminal domain-like"/>
    <property type="match status" value="1"/>
</dbReference>
<evidence type="ECO:0000313" key="9">
    <source>
        <dbReference type="EMBL" id="ATQ54373.1"/>
    </source>
</evidence>
<dbReference type="Gene3D" id="6.10.250.1450">
    <property type="match status" value="1"/>
</dbReference>
<evidence type="ECO:0000256" key="1">
    <source>
        <dbReference type="ARBA" id="ARBA00001917"/>
    </source>
</evidence>
<dbReference type="PROSITE" id="PS00645">
    <property type="entry name" value="COMPLEX1_51K_2"/>
    <property type="match status" value="1"/>
</dbReference>
<dbReference type="EMBL" id="CP024422">
    <property type="protein sequence ID" value="ATQ54373.1"/>
    <property type="molecule type" value="Genomic_DNA"/>
</dbReference>
<keyword evidence="4" id="KW-0004">4Fe-4S</keyword>
<dbReference type="GO" id="GO:0008137">
    <property type="term" value="F:NADH dehydrogenase (ubiquinone) activity"/>
    <property type="evidence" value="ECO:0007669"/>
    <property type="project" value="InterPro"/>
</dbReference>
<comment type="similarity">
    <text evidence="3">Belongs to the complex I 51 kDa subunit family.</text>
</comment>
<organism evidence="9 10">
    <name type="scientific">Paracoccus yeei</name>
    <dbReference type="NCBI Taxonomy" id="147645"/>
    <lineage>
        <taxon>Bacteria</taxon>
        <taxon>Pseudomonadati</taxon>
        <taxon>Pseudomonadota</taxon>
        <taxon>Alphaproteobacteria</taxon>
        <taxon>Rhodobacterales</taxon>
        <taxon>Paracoccaceae</taxon>
        <taxon>Paracoccus</taxon>
    </lineage>
</organism>
<comment type="cofactor">
    <cofactor evidence="2">
        <name>[4Fe-4S] cluster</name>
        <dbReference type="ChEBI" id="CHEBI:49883"/>
    </cofactor>
</comment>
<evidence type="ECO:0000313" key="10">
    <source>
        <dbReference type="Proteomes" id="UP000229314"/>
    </source>
</evidence>
<feature type="domain" description="NADH-ubiquinone oxidoreductase 51kDa subunit iron-sulphur binding" evidence="8">
    <location>
        <begin position="416"/>
        <end position="461"/>
    </location>
</feature>
<evidence type="ECO:0000256" key="6">
    <source>
        <dbReference type="ARBA" id="ARBA00023004"/>
    </source>
</evidence>